<evidence type="ECO:0000256" key="7">
    <source>
        <dbReference type="ARBA" id="ARBA00044529"/>
    </source>
</evidence>
<keyword evidence="4" id="KW-0234">DNA repair</keyword>
<dbReference type="GO" id="GO:0032807">
    <property type="term" value="C:DNA ligase IV complex"/>
    <property type="evidence" value="ECO:0007669"/>
    <property type="project" value="TreeGrafter"/>
</dbReference>
<dbReference type="Proteomes" id="UP001147746">
    <property type="component" value="Unassembled WGS sequence"/>
</dbReference>
<dbReference type="CDD" id="cd22285">
    <property type="entry name" value="HD_XLF_N"/>
    <property type="match status" value="1"/>
</dbReference>
<feature type="domain" description="XLF-like N-terminal" evidence="9">
    <location>
        <begin position="4"/>
        <end position="119"/>
    </location>
</feature>
<dbReference type="InterPro" id="IPR038051">
    <property type="entry name" value="XRCC4-like_N_sf"/>
</dbReference>
<evidence type="ECO:0000313" key="12">
    <source>
        <dbReference type="Proteomes" id="UP001147746"/>
    </source>
</evidence>
<dbReference type="InterPro" id="IPR052287">
    <property type="entry name" value="NHEJ_factor"/>
</dbReference>
<evidence type="ECO:0000256" key="4">
    <source>
        <dbReference type="ARBA" id="ARBA00023204"/>
    </source>
</evidence>
<feature type="compositionally biased region" description="Polar residues" evidence="8">
    <location>
        <begin position="479"/>
        <end position="490"/>
    </location>
</feature>
<dbReference type="EMBL" id="JAPZBO010000008">
    <property type="protein sequence ID" value="KAJ5307673.1"/>
    <property type="molecule type" value="Genomic_DNA"/>
</dbReference>
<feature type="compositionally biased region" description="Pro residues" evidence="8">
    <location>
        <begin position="373"/>
        <end position="388"/>
    </location>
</feature>
<evidence type="ECO:0000259" key="10">
    <source>
        <dbReference type="Pfam" id="PF21928"/>
    </source>
</evidence>
<sequence length="549" mass="60500">MPSEWHRLQILEALPPLLFQYSWTRQGYELYVTDLTSIWSEQLPHARIVKRAEQTITTIDPSEGAEQLEVFLSKIGEALRGDRGNAKLHNGPHTDSLELTTSTKLPAPLKPLKWTLYLAKEPPSALTDRLLLPLLRDETSWESRQQALLDQIKQKDWVLGKLFDKVEALQIDLGTVFPAAAGLRSARKGSTRAEAARHIKGVAPFDEQKWLAKSGVSSSAISGVAANIAHELLGSNNQGLEGLHPPRNNWWNTLESRPATSFSQENESEAQLVTQKDAHIVSSQADVDLDGDTTAESEDESEDDEFQRQPTPPQFKAQETKSAISRPTRKAKKKTPSPPPPVSMADMSTASESEPDLDSRPEPAPRHKRTPDISPPPRPATPPPQPKAPPRKARGGLGVIRGNKKKQETPEPEPERQNSFSPPPKPAQTTEPSHPLPTQTKRPMKLGMIGGKSKAKLPTPSEAPSAQPESVLRSPENAGPSSTTTINDSSKSPEKAAQMKQQKEESPETSTVPEATPMTEAEKANRKREELKRQLEAQSKAPAKKKRRF</sequence>
<accession>A0A9W9PTR6</accession>
<feature type="compositionally biased region" description="Basic and acidic residues" evidence="8">
    <location>
        <begin position="520"/>
        <end position="535"/>
    </location>
</feature>
<evidence type="ECO:0000256" key="8">
    <source>
        <dbReference type="SAM" id="MobiDB-lite"/>
    </source>
</evidence>
<evidence type="ECO:0000256" key="1">
    <source>
        <dbReference type="ARBA" id="ARBA00004123"/>
    </source>
</evidence>
<dbReference type="PANTHER" id="PTHR32235">
    <property type="entry name" value="NON-HOMOLOGOUS END-JOINING FACTOR 1"/>
    <property type="match status" value="1"/>
</dbReference>
<feature type="compositionally biased region" description="Basic and acidic residues" evidence="8">
    <location>
        <begin position="405"/>
        <end position="416"/>
    </location>
</feature>
<keyword evidence="5" id="KW-0539">Nucleus</keyword>
<evidence type="ECO:0000313" key="11">
    <source>
        <dbReference type="EMBL" id="KAJ5307673.1"/>
    </source>
</evidence>
<protein>
    <recommendedName>
        <fullName evidence="7">Non-homologous end-joining factor 1</fullName>
    </recommendedName>
</protein>
<comment type="similarity">
    <text evidence="6">Belongs to the XRCC4-XLF family. XLF subfamily.</text>
</comment>
<name>A0A9W9PTR6_9EURO</name>
<dbReference type="Pfam" id="PF09302">
    <property type="entry name" value="XLF"/>
    <property type="match status" value="1"/>
</dbReference>
<comment type="caution">
    <text evidence="11">The sequence shown here is derived from an EMBL/GenBank/DDBJ whole genome shotgun (WGS) entry which is preliminary data.</text>
</comment>
<dbReference type="GO" id="GO:0006303">
    <property type="term" value="P:double-strand break repair via nonhomologous end joining"/>
    <property type="evidence" value="ECO:0007669"/>
    <property type="project" value="TreeGrafter"/>
</dbReference>
<evidence type="ECO:0000256" key="5">
    <source>
        <dbReference type="ARBA" id="ARBA00023242"/>
    </source>
</evidence>
<dbReference type="InterPro" id="IPR015381">
    <property type="entry name" value="XLF-like_N"/>
</dbReference>
<keyword evidence="2" id="KW-0227">DNA damage</keyword>
<dbReference type="AlphaFoldDB" id="A0A9W9PTR6"/>
<reference evidence="11" key="1">
    <citation type="submission" date="2022-12" db="EMBL/GenBank/DDBJ databases">
        <authorList>
            <person name="Petersen C."/>
        </authorList>
    </citation>
    <scope>NUCLEOTIDE SEQUENCE</scope>
    <source>
        <strain evidence="11">IBT 21472</strain>
    </source>
</reference>
<dbReference type="InterPro" id="IPR053829">
    <property type="entry name" value="XLF-like_CC"/>
</dbReference>
<dbReference type="Pfam" id="PF21928">
    <property type="entry name" value="XLF_CC"/>
    <property type="match status" value="1"/>
</dbReference>
<feature type="region of interest" description="Disordered" evidence="8">
    <location>
        <begin position="258"/>
        <end position="549"/>
    </location>
</feature>
<reference evidence="11" key="2">
    <citation type="journal article" date="2023" name="IMA Fungus">
        <title>Comparative genomic study of the Penicillium genus elucidates a diverse pangenome and 15 lateral gene transfer events.</title>
        <authorList>
            <person name="Petersen C."/>
            <person name="Sorensen T."/>
            <person name="Nielsen M.R."/>
            <person name="Sondergaard T.E."/>
            <person name="Sorensen J.L."/>
            <person name="Fitzpatrick D.A."/>
            <person name="Frisvad J.C."/>
            <person name="Nielsen K.L."/>
        </authorList>
    </citation>
    <scope>NUCLEOTIDE SEQUENCE</scope>
    <source>
        <strain evidence="11">IBT 21472</strain>
    </source>
</reference>
<feature type="compositionally biased region" description="Polar residues" evidence="8">
    <location>
        <begin position="427"/>
        <end position="441"/>
    </location>
</feature>
<feature type="compositionally biased region" description="Polar residues" evidence="8">
    <location>
        <begin position="258"/>
        <end position="274"/>
    </location>
</feature>
<evidence type="ECO:0000256" key="2">
    <source>
        <dbReference type="ARBA" id="ARBA00022763"/>
    </source>
</evidence>
<evidence type="ECO:0000256" key="6">
    <source>
        <dbReference type="ARBA" id="ARBA00025747"/>
    </source>
</evidence>
<evidence type="ECO:0000259" key="9">
    <source>
        <dbReference type="Pfam" id="PF09302"/>
    </source>
</evidence>
<feature type="compositionally biased region" description="Acidic residues" evidence="8">
    <location>
        <begin position="287"/>
        <end position="305"/>
    </location>
</feature>
<organism evidence="11 12">
    <name type="scientific">Penicillium atrosanguineum</name>
    <dbReference type="NCBI Taxonomy" id="1132637"/>
    <lineage>
        <taxon>Eukaryota</taxon>
        <taxon>Fungi</taxon>
        <taxon>Dikarya</taxon>
        <taxon>Ascomycota</taxon>
        <taxon>Pezizomycotina</taxon>
        <taxon>Eurotiomycetes</taxon>
        <taxon>Eurotiomycetidae</taxon>
        <taxon>Eurotiales</taxon>
        <taxon>Aspergillaceae</taxon>
        <taxon>Penicillium</taxon>
    </lineage>
</organism>
<comment type="subcellular location">
    <subcellularLocation>
        <location evidence="1">Nucleus</location>
    </subcellularLocation>
</comment>
<gene>
    <name evidence="11" type="ORF">N7476_008329</name>
</gene>
<evidence type="ECO:0000256" key="3">
    <source>
        <dbReference type="ARBA" id="ARBA00023125"/>
    </source>
</evidence>
<keyword evidence="12" id="KW-1185">Reference proteome</keyword>
<dbReference type="Gene3D" id="2.170.210.10">
    <property type="entry name" value="DNA double-strand break repair and VJ recombination XRCC4, N-terminal"/>
    <property type="match status" value="1"/>
</dbReference>
<dbReference type="GO" id="GO:0045027">
    <property type="term" value="F:DNA end binding"/>
    <property type="evidence" value="ECO:0007669"/>
    <property type="project" value="TreeGrafter"/>
</dbReference>
<proteinExistence type="inferred from homology"/>
<keyword evidence="3" id="KW-0238">DNA-binding</keyword>
<feature type="domain" description="XLF-like coiled-coil region" evidence="10">
    <location>
        <begin position="122"/>
        <end position="174"/>
    </location>
</feature>
<dbReference type="PANTHER" id="PTHR32235:SF1">
    <property type="entry name" value="NON-HOMOLOGOUS END-JOINING FACTOR 1"/>
    <property type="match status" value="1"/>
</dbReference>